<evidence type="ECO:0000256" key="4">
    <source>
        <dbReference type="ARBA" id="ARBA00023136"/>
    </source>
</evidence>
<keyword evidence="2 5" id="KW-0812">Transmembrane</keyword>
<organism evidence="7 8">
    <name type="scientific">Aliidiomarina minuta</name>
    <dbReference type="NCBI Taxonomy" id="880057"/>
    <lineage>
        <taxon>Bacteria</taxon>
        <taxon>Pseudomonadati</taxon>
        <taxon>Pseudomonadota</taxon>
        <taxon>Gammaproteobacteria</taxon>
        <taxon>Alteromonadales</taxon>
        <taxon>Idiomarinaceae</taxon>
        <taxon>Aliidiomarina</taxon>
    </lineage>
</organism>
<accession>A0A432W6D3</accession>
<evidence type="ECO:0000313" key="7">
    <source>
        <dbReference type="EMBL" id="RUO25630.1"/>
    </source>
</evidence>
<evidence type="ECO:0000256" key="2">
    <source>
        <dbReference type="ARBA" id="ARBA00022692"/>
    </source>
</evidence>
<name>A0A432W6D3_9GAMM</name>
<evidence type="ECO:0000259" key="6">
    <source>
        <dbReference type="Pfam" id="PF06305"/>
    </source>
</evidence>
<evidence type="ECO:0000256" key="5">
    <source>
        <dbReference type="SAM" id="Phobius"/>
    </source>
</evidence>
<dbReference type="InterPro" id="IPR010445">
    <property type="entry name" value="LapA_dom"/>
</dbReference>
<feature type="transmembrane region" description="Helical" evidence="5">
    <location>
        <begin position="46"/>
        <end position="66"/>
    </location>
</feature>
<comment type="caution">
    <text evidence="7">The sequence shown here is derived from an EMBL/GenBank/DDBJ whole genome shotgun (WGS) entry which is preliminary data.</text>
</comment>
<dbReference type="GO" id="GO:0005886">
    <property type="term" value="C:plasma membrane"/>
    <property type="evidence" value="ECO:0007669"/>
    <property type="project" value="InterPro"/>
</dbReference>
<evidence type="ECO:0000256" key="3">
    <source>
        <dbReference type="ARBA" id="ARBA00022989"/>
    </source>
</evidence>
<dbReference type="RefSeq" id="WP_126802386.1">
    <property type="nucleotide sequence ID" value="NZ_PIPL01000001.1"/>
</dbReference>
<gene>
    <name evidence="7" type="ORF">CWE09_02555</name>
</gene>
<dbReference type="EMBL" id="PIPL01000001">
    <property type="protein sequence ID" value="RUO25630.1"/>
    <property type="molecule type" value="Genomic_DNA"/>
</dbReference>
<keyword evidence="3 5" id="KW-1133">Transmembrane helix</keyword>
<keyword evidence="8" id="KW-1185">Reference proteome</keyword>
<protein>
    <submittedName>
        <fullName evidence="7">DUF1049 domain-containing protein</fullName>
    </submittedName>
</protein>
<feature type="domain" description="Lipopolysaccharide assembly protein A" evidence="6">
    <location>
        <begin position="25"/>
        <end position="83"/>
    </location>
</feature>
<keyword evidence="1" id="KW-1003">Cell membrane</keyword>
<reference evidence="7 8" key="1">
    <citation type="journal article" date="2011" name="Front. Microbiol.">
        <title>Genomic signatures of strain selection and enhancement in Bacillus atrophaeus var. globigii, a historical biowarfare simulant.</title>
        <authorList>
            <person name="Gibbons H.S."/>
            <person name="Broomall S.M."/>
            <person name="McNew L.A."/>
            <person name="Daligault H."/>
            <person name="Chapman C."/>
            <person name="Bruce D."/>
            <person name="Karavis M."/>
            <person name="Krepps M."/>
            <person name="McGregor P.A."/>
            <person name="Hong C."/>
            <person name="Park K.H."/>
            <person name="Akmal A."/>
            <person name="Feldman A."/>
            <person name="Lin J.S."/>
            <person name="Chang W.E."/>
            <person name="Higgs B.W."/>
            <person name="Demirev P."/>
            <person name="Lindquist J."/>
            <person name="Liem A."/>
            <person name="Fochler E."/>
            <person name="Read T.D."/>
            <person name="Tapia R."/>
            <person name="Johnson S."/>
            <person name="Bishop-Lilly K.A."/>
            <person name="Detter C."/>
            <person name="Han C."/>
            <person name="Sozhamannan S."/>
            <person name="Rosenzweig C.N."/>
            <person name="Skowronski E.W."/>
        </authorList>
    </citation>
    <scope>NUCLEOTIDE SEQUENCE [LARGE SCALE GENOMIC DNA]</scope>
    <source>
        <strain evidence="7 8">MLST1</strain>
    </source>
</reference>
<proteinExistence type="predicted"/>
<dbReference type="AlphaFoldDB" id="A0A432W6D3"/>
<dbReference type="Proteomes" id="UP000288293">
    <property type="component" value="Unassembled WGS sequence"/>
</dbReference>
<keyword evidence="4 5" id="KW-0472">Membrane</keyword>
<dbReference type="Pfam" id="PF06305">
    <property type="entry name" value="LapA_dom"/>
    <property type="match status" value="1"/>
</dbReference>
<evidence type="ECO:0000256" key="1">
    <source>
        <dbReference type="ARBA" id="ARBA00022475"/>
    </source>
</evidence>
<sequence length="84" mass="9835">MWRVLFILLPLVFLFILAMAFGAYNKSSVPVHFIVAQKEMTVASLLALFLGIGFFFGTLSLSLSYWRLRVRNRRLRKELNKLKR</sequence>
<evidence type="ECO:0000313" key="8">
    <source>
        <dbReference type="Proteomes" id="UP000288293"/>
    </source>
</evidence>